<name>A0A9P4NC90_9PLEO</name>
<proteinExistence type="predicted"/>
<reference evidence="3" key="1">
    <citation type="journal article" date="2020" name="Stud. Mycol.">
        <title>101 Dothideomycetes genomes: A test case for predicting lifestyles and emergence of pathogens.</title>
        <authorList>
            <person name="Haridas S."/>
            <person name="Albert R."/>
            <person name="Binder M."/>
            <person name="Bloem J."/>
            <person name="LaButti K."/>
            <person name="Salamov A."/>
            <person name="Andreopoulos B."/>
            <person name="Baker S."/>
            <person name="Barry K."/>
            <person name="Bills G."/>
            <person name="Bluhm B."/>
            <person name="Cannon C."/>
            <person name="Castanera R."/>
            <person name="Culley D."/>
            <person name="Daum C."/>
            <person name="Ezra D."/>
            <person name="Gonzalez J."/>
            <person name="Henrissat B."/>
            <person name="Kuo A."/>
            <person name="Liang C."/>
            <person name="Lipzen A."/>
            <person name="Lutzoni F."/>
            <person name="Magnuson J."/>
            <person name="Mondo S."/>
            <person name="Nolan M."/>
            <person name="Ohm R."/>
            <person name="Pangilinan J."/>
            <person name="Park H.-J."/>
            <person name="Ramirez L."/>
            <person name="Alfaro M."/>
            <person name="Sun H."/>
            <person name="Tritt A."/>
            <person name="Yoshinaga Y."/>
            <person name="Zwiers L.-H."/>
            <person name="Turgeon B."/>
            <person name="Goodwin S."/>
            <person name="Spatafora J."/>
            <person name="Crous P."/>
            <person name="Grigoriev I."/>
        </authorList>
    </citation>
    <scope>NUCLEOTIDE SEQUENCE [LARGE SCALE GENOMIC DNA]</scope>
    <source>
        <strain evidence="3">CBS 304.66</strain>
    </source>
</reference>
<keyword evidence="3" id="KW-1185">Reference proteome</keyword>
<evidence type="ECO:0000313" key="3">
    <source>
        <dbReference type="Proteomes" id="UP000800093"/>
    </source>
</evidence>
<gene>
    <name evidence="2" type="ORF">CC78DRAFT_573890</name>
</gene>
<comment type="caution">
    <text evidence="2">The sequence shown here is derived from an EMBL/GenBank/DDBJ whole genome shotgun (WGS) entry which is preliminary data.</text>
</comment>
<evidence type="ECO:0000256" key="1">
    <source>
        <dbReference type="SAM" id="MobiDB-lite"/>
    </source>
</evidence>
<dbReference type="EMBL" id="ML986579">
    <property type="protein sequence ID" value="KAF2270597.1"/>
    <property type="molecule type" value="Genomic_DNA"/>
</dbReference>
<organism evidence="2 3">
    <name type="scientific">Lojkania enalia</name>
    <dbReference type="NCBI Taxonomy" id="147567"/>
    <lineage>
        <taxon>Eukaryota</taxon>
        <taxon>Fungi</taxon>
        <taxon>Dikarya</taxon>
        <taxon>Ascomycota</taxon>
        <taxon>Pezizomycotina</taxon>
        <taxon>Dothideomycetes</taxon>
        <taxon>Pleosporomycetidae</taxon>
        <taxon>Pleosporales</taxon>
        <taxon>Pleosporales incertae sedis</taxon>
        <taxon>Lojkania</taxon>
    </lineage>
</organism>
<dbReference type="Proteomes" id="UP000800093">
    <property type="component" value="Unassembled WGS sequence"/>
</dbReference>
<feature type="compositionally biased region" description="Basic and acidic residues" evidence="1">
    <location>
        <begin position="206"/>
        <end position="223"/>
    </location>
</feature>
<sequence length="236" mass="25790">MTKNGAGAEALRLHRGAKLVLRTRWLTWHAEAQGSAEEGLRLGSREDACNHVECKLFRAQEARASSHALIRTSSSQTAPTAAQSLALPTSTAIAKPVPGQVLAAHKGPHGVAAAAWQQRRCTRLHYLFQEGSWSTSKSIKFLSRVVSGHKRTTPRPHSYHQRLACPSSSDHTHPRVHVCVGCTGGRWTPPPTVLYEAHTAPGNLERGAESQKRASTRNSEKQSTRLAPPKRQPYVV</sequence>
<evidence type="ECO:0000313" key="2">
    <source>
        <dbReference type="EMBL" id="KAF2270597.1"/>
    </source>
</evidence>
<feature type="region of interest" description="Disordered" evidence="1">
    <location>
        <begin position="202"/>
        <end position="236"/>
    </location>
</feature>
<protein>
    <submittedName>
        <fullName evidence="2">Uncharacterized protein</fullName>
    </submittedName>
</protein>
<accession>A0A9P4NC90</accession>
<dbReference type="AlphaFoldDB" id="A0A9P4NC90"/>